<dbReference type="AlphaFoldDB" id="A0A1V4I189"/>
<evidence type="ECO:0000256" key="1">
    <source>
        <dbReference type="SAM" id="SignalP"/>
    </source>
</evidence>
<protein>
    <submittedName>
        <fullName evidence="2">Uncharacterized protein</fullName>
    </submittedName>
</protein>
<sequence>MWRALISIIAIAGAPSSVAAQTITDPAEVVSHLKLWSQETGDPVYYGEVRDVDARSKRVGGHYQCLALAFIKYDGGVLQYAHKMWSKSRDGSCHYDDVTSRKVGNHGACVKDSNAGFGKAVGTARMTKDNIDYEHSTFRTVDLNTRRVGETKSCIPPKGASAGLYSMRIVNGRFQIITTRPLAYEVNIEPQDPHNPPTKPVF</sequence>
<evidence type="ECO:0000313" key="3">
    <source>
        <dbReference type="Proteomes" id="UP000189940"/>
    </source>
</evidence>
<keyword evidence="1" id="KW-0732">Signal</keyword>
<accession>A0A1V4I189</accession>
<dbReference type="OrthoDB" id="8478804at2"/>
<dbReference type="EMBL" id="MWPQ01000011">
    <property type="protein sequence ID" value="OPH83996.1"/>
    <property type="molecule type" value="Genomic_DNA"/>
</dbReference>
<reference evidence="2 3" key="1">
    <citation type="submission" date="2017-02" db="EMBL/GenBank/DDBJ databases">
        <title>Genome sequence of the nitrite-oxidizing bacterium Nitrobacter vulgaris strain Ab1.</title>
        <authorList>
            <person name="Mellbye B.L."/>
            <person name="Davis E.W."/>
            <person name="Spieck E."/>
            <person name="Chang J.H."/>
            <person name="Bottomley P.J."/>
            <person name="Sayavedra-Soto L.A."/>
        </authorList>
    </citation>
    <scope>NUCLEOTIDE SEQUENCE [LARGE SCALE GENOMIC DNA]</scope>
    <source>
        <strain evidence="2 3">Ab1</strain>
    </source>
</reference>
<dbReference type="STRING" id="29421.B2M20_03980"/>
<comment type="caution">
    <text evidence="2">The sequence shown here is derived from an EMBL/GenBank/DDBJ whole genome shotgun (WGS) entry which is preliminary data.</text>
</comment>
<gene>
    <name evidence="2" type="ORF">B2M20_03980</name>
</gene>
<feature type="signal peptide" evidence="1">
    <location>
        <begin position="1"/>
        <end position="19"/>
    </location>
</feature>
<proteinExistence type="predicted"/>
<name>A0A1V4I189_NITVU</name>
<evidence type="ECO:0000313" key="2">
    <source>
        <dbReference type="EMBL" id="OPH83996.1"/>
    </source>
</evidence>
<organism evidence="2 3">
    <name type="scientific">Nitrobacter vulgaris</name>
    <dbReference type="NCBI Taxonomy" id="29421"/>
    <lineage>
        <taxon>Bacteria</taxon>
        <taxon>Pseudomonadati</taxon>
        <taxon>Pseudomonadota</taxon>
        <taxon>Alphaproteobacteria</taxon>
        <taxon>Hyphomicrobiales</taxon>
        <taxon>Nitrobacteraceae</taxon>
        <taxon>Nitrobacter</taxon>
    </lineage>
</organism>
<feature type="chain" id="PRO_5012166375" evidence="1">
    <location>
        <begin position="20"/>
        <end position="202"/>
    </location>
</feature>
<keyword evidence="3" id="KW-1185">Reference proteome</keyword>
<dbReference type="Proteomes" id="UP000189940">
    <property type="component" value="Unassembled WGS sequence"/>
</dbReference>